<evidence type="ECO:0000313" key="13">
    <source>
        <dbReference type="EMBL" id="KAK1123509.1"/>
    </source>
</evidence>
<dbReference type="Gene3D" id="1.20.1410.10">
    <property type="entry name" value="I/LWEQ domain"/>
    <property type="match status" value="1"/>
</dbReference>
<evidence type="ECO:0000256" key="11">
    <source>
        <dbReference type="ARBA" id="ARBA00023136"/>
    </source>
</evidence>
<evidence type="ECO:0000313" key="14">
    <source>
        <dbReference type="Proteomes" id="UP001177670"/>
    </source>
</evidence>
<keyword evidence="9" id="KW-0256">Endoplasmic reticulum</keyword>
<dbReference type="PANTHER" id="PTHR32510">
    <property type="entry name" value="TRANSMEMBRANE PROTEIN 98"/>
    <property type="match status" value="1"/>
</dbReference>
<evidence type="ECO:0000256" key="12">
    <source>
        <dbReference type="SAM" id="Phobius"/>
    </source>
</evidence>
<keyword evidence="6" id="KW-1003">Cell membrane</keyword>
<dbReference type="AlphaFoldDB" id="A0AA40FRA1"/>
<evidence type="ECO:0000256" key="4">
    <source>
        <dbReference type="ARBA" id="ARBA00011024"/>
    </source>
</evidence>
<comment type="similarity">
    <text evidence="4">Belongs to the TMEM98 family.</text>
</comment>
<dbReference type="EMBL" id="JAHYIQ010000020">
    <property type="protein sequence ID" value="KAK1123509.1"/>
    <property type="molecule type" value="Genomic_DNA"/>
</dbReference>
<dbReference type="GO" id="GO:0005576">
    <property type="term" value="C:extracellular region"/>
    <property type="evidence" value="ECO:0007669"/>
    <property type="project" value="UniProtKB-SubCell"/>
</dbReference>
<proteinExistence type="inferred from homology"/>
<gene>
    <name evidence="13" type="ORF">K0M31_008214</name>
</gene>
<feature type="transmembrane region" description="Helical" evidence="12">
    <location>
        <begin position="80"/>
        <end position="103"/>
    </location>
</feature>
<accession>A0AA40FRA1</accession>
<evidence type="ECO:0000256" key="9">
    <source>
        <dbReference type="ARBA" id="ARBA00022824"/>
    </source>
</evidence>
<evidence type="ECO:0000256" key="7">
    <source>
        <dbReference type="ARBA" id="ARBA00022525"/>
    </source>
</evidence>
<evidence type="ECO:0000256" key="1">
    <source>
        <dbReference type="ARBA" id="ARBA00004401"/>
    </source>
</evidence>
<keyword evidence="14" id="KW-1185">Reference proteome</keyword>
<keyword evidence="11 12" id="KW-0472">Membrane</keyword>
<dbReference type="PANTHER" id="PTHR32510:SF3">
    <property type="entry name" value="TRANSMEMBRANE PROTEIN 98"/>
    <property type="match status" value="1"/>
</dbReference>
<evidence type="ECO:0000256" key="3">
    <source>
        <dbReference type="ARBA" id="ARBA00004648"/>
    </source>
</evidence>
<comment type="subcellular location">
    <subcellularLocation>
        <location evidence="1">Cell membrane</location>
        <topology evidence="1">Single-pass type II membrane protein</topology>
    </subcellularLocation>
    <subcellularLocation>
        <location evidence="3">Endoplasmic reticulum membrane</location>
        <topology evidence="3">Single-pass type II membrane protein</topology>
    </subcellularLocation>
    <subcellularLocation>
        <location evidence="2">Secreted</location>
        <location evidence="2">Extracellular exosome</location>
    </subcellularLocation>
</comment>
<evidence type="ECO:0000256" key="2">
    <source>
        <dbReference type="ARBA" id="ARBA00004550"/>
    </source>
</evidence>
<dbReference type="InterPro" id="IPR029668">
    <property type="entry name" value="TMEM98"/>
</dbReference>
<keyword evidence="7" id="KW-0964">Secreted</keyword>
<evidence type="ECO:0000256" key="10">
    <source>
        <dbReference type="ARBA" id="ARBA00022989"/>
    </source>
</evidence>
<evidence type="ECO:0000256" key="5">
    <source>
        <dbReference type="ARBA" id="ARBA00014380"/>
    </source>
</evidence>
<keyword evidence="10 12" id="KW-1133">Transmembrane helix</keyword>
<name>A0AA40FRA1_9HYME</name>
<reference evidence="13" key="1">
    <citation type="submission" date="2021-10" db="EMBL/GenBank/DDBJ databases">
        <title>Melipona bicolor Genome sequencing and assembly.</title>
        <authorList>
            <person name="Araujo N.S."/>
            <person name="Arias M.C."/>
        </authorList>
    </citation>
    <scope>NUCLEOTIDE SEQUENCE</scope>
    <source>
        <strain evidence="13">USP_2M_L1-L4_2017</strain>
        <tissue evidence="13">Whole body</tissue>
    </source>
</reference>
<sequence>MELKIRDSLRLPPTITGKLDAVYCFDTEKIVQTVFISRFLVSKNLSEQNSWIVKLIREMSSPVSISNTGPTAGATGMETVVAVALGALAAVFLGALLVLLVICKRQRCYYNQKDSPDLSSDLLEGENFSGLGLDAWESEEWLAGAERWVDDATGLAPLCIAVLRSCHALASSLTAIAGTVNSNTVPLEIVDVARRIPPRVDDVVRSLYPPLDARLLEARVAALVLAVTHLALVTKHGVSKSHARKLAFIDQALSDMDSHLSILRNAALAQEVACSVPASTPV</sequence>
<dbReference type="GO" id="GO:0005886">
    <property type="term" value="C:plasma membrane"/>
    <property type="evidence" value="ECO:0007669"/>
    <property type="project" value="UniProtKB-SubCell"/>
</dbReference>
<organism evidence="13 14">
    <name type="scientific">Melipona bicolor</name>
    <dbReference type="NCBI Taxonomy" id="60889"/>
    <lineage>
        <taxon>Eukaryota</taxon>
        <taxon>Metazoa</taxon>
        <taxon>Ecdysozoa</taxon>
        <taxon>Arthropoda</taxon>
        <taxon>Hexapoda</taxon>
        <taxon>Insecta</taxon>
        <taxon>Pterygota</taxon>
        <taxon>Neoptera</taxon>
        <taxon>Endopterygota</taxon>
        <taxon>Hymenoptera</taxon>
        <taxon>Apocrita</taxon>
        <taxon>Aculeata</taxon>
        <taxon>Apoidea</taxon>
        <taxon>Anthophila</taxon>
        <taxon>Apidae</taxon>
        <taxon>Melipona</taxon>
    </lineage>
</organism>
<keyword evidence="8 12" id="KW-0812">Transmembrane</keyword>
<comment type="caution">
    <text evidence="13">The sequence shown here is derived from an EMBL/GenBank/DDBJ whole genome shotgun (WGS) entry which is preliminary data.</text>
</comment>
<evidence type="ECO:0000256" key="6">
    <source>
        <dbReference type="ARBA" id="ARBA00022475"/>
    </source>
</evidence>
<protein>
    <recommendedName>
        <fullName evidence="5">Transmembrane protein 98</fullName>
    </recommendedName>
</protein>
<dbReference type="GO" id="GO:0005789">
    <property type="term" value="C:endoplasmic reticulum membrane"/>
    <property type="evidence" value="ECO:0007669"/>
    <property type="project" value="UniProtKB-SubCell"/>
</dbReference>
<evidence type="ECO:0000256" key="8">
    <source>
        <dbReference type="ARBA" id="ARBA00022692"/>
    </source>
</evidence>
<dbReference type="Proteomes" id="UP001177670">
    <property type="component" value="Unassembled WGS sequence"/>
</dbReference>